<organism evidence="2 3">
    <name type="scientific">Paenibacillus roseus</name>
    <dbReference type="NCBI Taxonomy" id="2798579"/>
    <lineage>
        <taxon>Bacteria</taxon>
        <taxon>Bacillati</taxon>
        <taxon>Bacillota</taxon>
        <taxon>Bacilli</taxon>
        <taxon>Bacillales</taxon>
        <taxon>Paenibacillaceae</taxon>
        <taxon>Paenibacillus</taxon>
    </lineage>
</organism>
<keyword evidence="1" id="KW-0472">Membrane</keyword>
<gene>
    <name evidence="2" type="ORF">JFN88_23750</name>
</gene>
<keyword evidence="1" id="KW-1133">Transmembrane helix</keyword>
<keyword evidence="3" id="KW-1185">Reference proteome</keyword>
<reference evidence="2" key="1">
    <citation type="submission" date="2020-12" db="EMBL/GenBank/DDBJ databases">
        <authorList>
            <person name="Huq M.A."/>
        </authorList>
    </citation>
    <scope>NUCLEOTIDE SEQUENCE</scope>
    <source>
        <strain evidence="2">MAHUQ-46</strain>
    </source>
</reference>
<name>A0A934JBT0_9BACL</name>
<evidence type="ECO:0000256" key="1">
    <source>
        <dbReference type="SAM" id="Phobius"/>
    </source>
</evidence>
<dbReference type="Pfam" id="PF10031">
    <property type="entry name" value="DUF2273"/>
    <property type="match status" value="1"/>
</dbReference>
<evidence type="ECO:0000313" key="3">
    <source>
        <dbReference type="Proteomes" id="UP000640274"/>
    </source>
</evidence>
<sequence length="76" mass="9203">MWRELWTTYGGRVTGVVTALFLGFIYLFSGFWDMLFFALLLWIGYFFGKQRDISAPPFIPWQQILAWLQSRWRIFK</sequence>
<proteinExistence type="predicted"/>
<protein>
    <submittedName>
        <fullName evidence="2">DUF2273 domain-containing protein</fullName>
    </submittedName>
</protein>
<accession>A0A934JBT0</accession>
<feature type="transmembrane region" description="Helical" evidence="1">
    <location>
        <begin position="20"/>
        <end position="47"/>
    </location>
</feature>
<dbReference type="RefSeq" id="WP_199021831.1">
    <property type="nucleotide sequence ID" value="NZ_JAELUP010000117.1"/>
</dbReference>
<dbReference type="AlphaFoldDB" id="A0A934JBT0"/>
<dbReference type="EMBL" id="JAELUP010000117">
    <property type="protein sequence ID" value="MBJ6364236.1"/>
    <property type="molecule type" value="Genomic_DNA"/>
</dbReference>
<evidence type="ECO:0000313" key="2">
    <source>
        <dbReference type="EMBL" id="MBJ6364236.1"/>
    </source>
</evidence>
<comment type="caution">
    <text evidence="2">The sequence shown here is derived from an EMBL/GenBank/DDBJ whole genome shotgun (WGS) entry which is preliminary data.</text>
</comment>
<keyword evidence="1" id="KW-0812">Transmembrane</keyword>
<dbReference type="Proteomes" id="UP000640274">
    <property type="component" value="Unassembled WGS sequence"/>
</dbReference>
<dbReference type="InterPro" id="IPR018730">
    <property type="entry name" value="DUF2273"/>
</dbReference>